<dbReference type="InterPro" id="IPR028203">
    <property type="entry name" value="PSII_CF48-like_dom"/>
</dbReference>
<dbReference type="GO" id="GO:0016787">
    <property type="term" value="F:hydrolase activity"/>
    <property type="evidence" value="ECO:0007669"/>
    <property type="project" value="UniProtKB-KW"/>
</dbReference>
<keyword evidence="6" id="KW-1185">Reference proteome</keyword>
<organism evidence="5 6">
    <name type="scientific">Georgfuchsia toluolica</name>
    <dbReference type="NCBI Taxonomy" id="424218"/>
    <lineage>
        <taxon>Bacteria</taxon>
        <taxon>Pseudomonadati</taxon>
        <taxon>Pseudomonadota</taxon>
        <taxon>Betaproteobacteria</taxon>
        <taxon>Nitrosomonadales</taxon>
        <taxon>Sterolibacteriaceae</taxon>
        <taxon>Georgfuchsia</taxon>
    </lineage>
</organism>
<keyword evidence="3" id="KW-0472">Membrane</keyword>
<dbReference type="CDD" id="cd15482">
    <property type="entry name" value="Sialidase_non-viral"/>
    <property type="match status" value="1"/>
</dbReference>
<dbReference type="PANTHER" id="PTHR47199">
    <property type="entry name" value="PHOTOSYSTEM II STABILITY/ASSEMBLY FACTOR HCF136, CHLOROPLASTIC"/>
    <property type="match status" value="1"/>
</dbReference>
<evidence type="ECO:0000256" key="2">
    <source>
        <dbReference type="ARBA" id="ARBA00023276"/>
    </source>
</evidence>
<evidence type="ECO:0000256" key="3">
    <source>
        <dbReference type="SAM" id="Phobius"/>
    </source>
</evidence>
<keyword evidence="2" id="KW-0604">Photosystem II</keyword>
<evidence type="ECO:0000313" key="6">
    <source>
        <dbReference type="Proteomes" id="UP000742786"/>
    </source>
</evidence>
<gene>
    <name evidence="5" type="ORF">GTOL_10694</name>
</gene>
<reference evidence="5" key="1">
    <citation type="submission" date="2021-04" db="EMBL/GenBank/DDBJ databases">
        <authorList>
            <person name="Hornung B."/>
        </authorList>
    </citation>
    <scope>NUCLEOTIDE SEQUENCE</scope>
    <source>
        <strain evidence="5">G5G6</strain>
    </source>
</reference>
<keyword evidence="1" id="KW-0602">Photosynthesis</keyword>
<evidence type="ECO:0000256" key="1">
    <source>
        <dbReference type="ARBA" id="ARBA00022531"/>
    </source>
</evidence>
<dbReference type="GO" id="GO:0009523">
    <property type="term" value="C:photosystem II"/>
    <property type="evidence" value="ECO:0007669"/>
    <property type="project" value="UniProtKB-KW"/>
</dbReference>
<dbReference type="Pfam" id="PF14870">
    <property type="entry name" value="PSII_BNR"/>
    <property type="match status" value="2"/>
</dbReference>
<keyword evidence="5" id="KW-0378">Hydrolase</keyword>
<dbReference type="AlphaFoldDB" id="A0A916J167"/>
<accession>A0A916J167</accession>
<keyword evidence="3" id="KW-0812">Transmembrane</keyword>
<protein>
    <submittedName>
        <fullName evidence="5">Glycosyl hydrolase</fullName>
    </submittedName>
</protein>
<dbReference type="EMBL" id="CAJQUM010000001">
    <property type="protein sequence ID" value="CAG4882812.1"/>
    <property type="molecule type" value="Genomic_DNA"/>
</dbReference>
<evidence type="ECO:0000313" key="5">
    <source>
        <dbReference type="EMBL" id="CAG4882812.1"/>
    </source>
</evidence>
<dbReference type="Gene3D" id="2.130.10.10">
    <property type="entry name" value="YVTN repeat-like/Quinoprotein amine dehydrogenase"/>
    <property type="match status" value="2"/>
</dbReference>
<proteinExistence type="predicted"/>
<feature type="domain" description="Photosynthesis system II assembly factor Ycf48/Hcf136-like" evidence="4">
    <location>
        <begin position="117"/>
        <end position="205"/>
    </location>
</feature>
<feature type="transmembrane region" description="Helical" evidence="3">
    <location>
        <begin position="45"/>
        <end position="68"/>
    </location>
</feature>
<evidence type="ECO:0000259" key="4">
    <source>
        <dbReference type="Pfam" id="PF14870"/>
    </source>
</evidence>
<dbReference type="Proteomes" id="UP000742786">
    <property type="component" value="Unassembled WGS sequence"/>
</dbReference>
<sequence length="399" mass="43650">MPPQPKRKTRARLNMQNEDSHFMKRDLNLTLLATHPRTSSSREKLVKFGLSIIPWLIIAALLWVGLFIKPQPVGTTMQPPSIERTDSFYGIASPAKGVLWIAGNNGKVVRSEDDGLNWVLQTTPTRQHLQDIASWDSKRAVAVGNKGVVIITADGGATWTEVSAPLSRISNKLLRVKALPEGRAWAVGEMGALLETTDYGKTWERRRDEEDAAWNDVLFLDANNGWLMGEAGRIMKTTDGGKTWQPVASPVKVSLMAVAFRDAANGVAVGLEGSLLATHNGGNTWELLPRAKRVPATLSPGDVANSAAGSGKLRVPEEAGEHLFDIAWDEAQQIWLAIGNQGVWVQGDKNAEVWEAGRIDARNLAWHTRLIVANGQTYMAGASVGAWDKRVWRAFKSKG</sequence>
<dbReference type="PANTHER" id="PTHR47199:SF2">
    <property type="entry name" value="PHOTOSYSTEM II STABILITY_ASSEMBLY FACTOR HCF136, CHLOROPLASTIC"/>
    <property type="match status" value="1"/>
</dbReference>
<keyword evidence="3" id="KW-1133">Transmembrane helix</keyword>
<feature type="domain" description="Photosynthesis system II assembly factor Ycf48/Hcf136-like" evidence="4">
    <location>
        <begin position="213"/>
        <end position="296"/>
    </location>
</feature>
<dbReference type="InterPro" id="IPR015943">
    <property type="entry name" value="WD40/YVTN_repeat-like_dom_sf"/>
</dbReference>
<name>A0A916J167_9PROT</name>
<dbReference type="GO" id="GO:0015979">
    <property type="term" value="P:photosynthesis"/>
    <property type="evidence" value="ECO:0007669"/>
    <property type="project" value="UniProtKB-KW"/>
</dbReference>
<dbReference type="SUPFAM" id="SSF110296">
    <property type="entry name" value="Oligoxyloglucan reducing end-specific cellobiohydrolase"/>
    <property type="match status" value="1"/>
</dbReference>
<comment type="caution">
    <text evidence="5">The sequence shown here is derived from an EMBL/GenBank/DDBJ whole genome shotgun (WGS) entry which is preliminary data.</text>
</comment>